<name>A0A1Y0L426_TATCI</name>
<protein>
    <recommendedName>
        <fullName evidence="5">YhcH/YjgK/YiaL family protein</fullName>
    </recommendedName>
</protein>
<dbReference type="Pfam" id="PF04074">
    <property type="entry name" value="DUF386"/>
    <property type="match status" value="1"/>
</dbReference>
<evidence type="ECO:0000313" key="2">
    <source>
        <dbReference type="EMBL" id="ARU96814.1"/>
    </source>
</evidence>
<dbReference type="InterPro" id="IPR037012">
    <property type="entry name" value="NanQ/TabA/YiaL_sf"/>
</dbReference>
<dbReference type="Proteomes" id="UP000195814">
    <property type="component" value="Chromosome"/>
</dbReference>
<reference evidence="3 4" key="1">
    <citation type="submission" date="2016-05" db="EMBL/GenBank/DDBJ databases">
        <title>Complete genome sequence of two 2,5-diketo-D-glunonic acid producing strain Tatumella citrea.</title>
        <authorList>
            <person name="Duan C."/>
            <person name="Yang J."/>
            <person name="Yang S."/>
        </authorList>
    </citation>
    <scope>NUCLEOTIDE SEQUENCE [LARGE SCALE GENOMIC DNA]</scope>
    <source>
        <strain evidence="2 3">ATCC 39140</strain>
        <strain evidence="1 4">DSM 13699</strain>
    </source>
</reference>
<dbReference type="Gene3D" id="2.60.120.370">
    <property type="entry name" value="YhcH/YjgK/YiaL"/>
    <property type="match status" value="1"/>
</dbReference>
<dbReference type="EMBL" id="CP015579">
    <property type="protein sequence ID" value="ARU92776.1"/>
    <property type="molecule type" value="Genomic_DNA"/>
</dbReference>
<sequence>MIFGHISRPLTCRFPDVIMKGLDFLRGTDFTFLPAGRIEIDGENMFAQVLDLTTAPIEENKPESHYRYLDIQFLASGCEKIGVTINSGKNKTLPTPPGYKDIVFYSPVENESFLTMEPGSFAIFFPEDIHRPACAIREPLAIRKVVVKIDISQL</sequence>
<dbReference type="KEGG" id="tci:A7K98_02590"/>
<evidence type="ECO:0008006" key="5">
    <source>
        <dbReference type="Google" id="ProtNLM"/>
    </source>
</evidence>
<dbReference type="InterPro" id="IPR004375">
    <property type="entry name" value="NanQ/TabA/YiaL"/>
</dbReference>
<evidence type="ECO:0000313" key="3">
    <source>
        <dbReference type="Proteomes" id="UP000195729"/>
    </source>
</evidence>
<dbReference type="AlphaFoldDB" id="A0A1Y0L426"/>
<keyword evidence="3" id="KW-1185">Reference proteome</keyword>
<dbReference type="GO" id="GO:0005829">
    <property type="term" value="C:cytosol"/>
    <property type="evidence" value="ECO:0007669"/>
    <property type="project" value="TreeGrafter"/>
</dbReference>
<dbReference type="SUPFAM" id="SSF51197">
    <property type="entry name" value="Clavaminate synthase-like"/>
    <property type="match status" value="1"/>
</dbReference>
<organism evidence="1 4">
    <name type="scientific">Tatumella citrea</name>
    <name type="common">Pantoea citrea</name>
    <dbReference type="NCBI Taxonomy" id="53336"/>
    <lineage>
        <taxon>Bacteria</taxon>
        <taxon>Pseudomonadati</taxon>
        <taxon>Pseudomonadota</taxon>
        <taxon>Gammaproteobacteria</taxon>
        <taxon>Enterobacterales</taxon>
        <taxon>Erwiniaceae</taxon>
        <taxon>Tatumella</taxon>
    </lineage>
</organism>
<dbReference type="PANTHER" id="PTHR34986">
    <property type="entry name" value="EVOLVED BETA-GALACTOSIDASE SUBUNIT BETA"/>
    <property type="match status" value="1"/>
</dbReference>
<dbReference type="NCBIfam" id="TIGR00022">
    <property type="entry name" value="YhcH/YjgK/YiaL family protein"/>
    <property type="match status" value="1"/>
</dbReference>
<dbReference type="OrthoDB" id="6196468at2"/>
<accession>A0A1Y0L426</accession>
<dbReference type="EMBL" id="CP015581">
    <property type="protein sequence ID" value="ARU96814.1"/>
    <property type="molecule type" value="Genomic_DNA"/>
</dbReference>
<dbReference type="PANTHER" id="PTHR34986:SF1">
    <property type="entry name" value="PROTEIN YIAL"/>
    <property type="match status" value="1"/>
</dbReference>
<evidence type="ECO:0000313" key="1">
    <source>
        <dbReference type="EMBL" id="ARU92776.1"/>
    </source>
</evidence>
<evidence type="ECO:0000313" key="4">
    <source>
        <dbReference type="Proteomes" id="UP000195814"/>
    </source>
</evidence>
<proteinExistence type="predicted"/>
<dbReference type="Proteomes" id="UP000195729">
    <property type="component" value="Chromosome"/>
</dbReference>
<dbReference type="RefSeq" id="WP_087487163.1">
    <property type="nucleotide sequence ID" value="NZ_CP015579.1"/>
</dbReference>
<gene>
    <name evidence="1" type="ORF">A7K98_02590</name>
    <name evidence="2" type="ORF">A7K99_02590</name>
</gene>